<dbReference type="RefSeq" id="WP_132400552.1">
    <property type="nucleotide sequence ID" value="NZ_SMKA01000003.1"/>
</dbReference>
<reference evidence="1 2" key="1">
    <citation type="submission" date="2019-03" db="EMBL/GenBank/DDBJ databases">
        <title>Draft genome sequences of novel Actinobacteria.</title>
        <authorList>
            <person name="Sahin N."/>
            <person name="Ay H."/>
            <person name="Saygin H."/>
        </authorList>
    </citation>
    <scope>NUCLEOTIDE SEQUENCE [LARGE SCALE GENOMIC DNA]</scope>
    <source>
        <strain evidence="1 2">JCM 30547</strain>
    </source>
</reference>
<dbReference type="AlphaFoldDB" id="A0A4R4QHW1"/>
<name>A0A4R4QHW1_9ACTN</name>
<comment type="caution">
    <text evidence="1">The sequence shown here is derived from an EMBL/GenBank/DDBJ whole genome shotgun (WGS) entry which is preliminary data.</text>
</comment>
<dbReference type="Proteomes" id="UP000295075">
    <property type="component" value="Unassembled WGS sequence"/>
</dbReference>
<dbReference type="OrthoDB" id="5177208at2"/>
<dbReference type="EMBL" id="SMKA01000003">
    <property type="protein sequence ID" value="TDC35237.1"/>
    <property type="molecule type" value="Genomic_DNA"/>
</dbReference>
<sequence>MATRDEESPADVAEAPDAQQLRRLLVTAPFGREQAPSVAIDTFQRLHAAGQPEPVDSALLLCTDWRWRRTSGRVLVGILASGILDDKQQDQLAEDLLWPDKAQYVYPLGWLGSAFVEIDLSPVPGMARQRTVHSDPKTPMTAERDIRPPLRSWAAERVLARHLATPNDVMARARGLPARDGAAAATGAVHAADELDPAQARTVVNAALRCAHKTPRKERWNN</sequence>
<protein>
    <submittedName>
        <fullName evidence="1">Uncharacterized protein</fullName>
    </submittedName>
</protein>
<evidence type="ECO:0000313" key="2">
    <source>
        <dbReference type="Proteomes" id="UP000295075"/>
    </source>
</evidence>
<gene>
    <name evidence="1" type="ORF">E1261_01530</name>
</gene>
<keyword evidence="2" id="KW-1185">Reference proteome</keyword>
<accession>A0A4R4QHW1</accession>
<organism evidence="1 2">
    <name type="scientific">Kribbella albertanoniae</name>
    <dbReference type="NCBI Taxonomy" id="1266829"/>
    <lineage>
        <taxon>Bacteria</taxon>
        <taxon>Bacillati</taxon>
        <taxon>Actinomycetota</taxon>
        <taxon>Actinomycetes</taxon>
        <taxon>Propionibacteriales</taxon>
        <taxon>Kribbellaceae</taxon>
        <taxon>Kribbella</taxon>
    </lineage>
</organism>
<proteinExistence type="predicted"/>
<evidence type="ECO:0000313" key="1">
    <source>
        <dbReference type="EMBL" id="TDC35237.1"/>
    </source>
</evidence>